<dbReference type="AlphaFoldDB" id="A0A128A0M2"/>
<reference evidence="2" key="1">
    <citation type="submission" date="2015-10" db="EMBL/GenBank/DDBJ databases">
        <authorList>
            <person name="Lehtovirta-Morley L.E."/>
            <person name="Vieille C."/>
        </authorList>
    </citation>
    <scope>NUCLEOTIDE SEQUENCE [LARGE SCALE GENOMIC DNA]</scope>
</reference>
<sequence>MHYGQIEPRLHFWSGYYCLNEKDTGKVSPFVAISDVIKIVSDLGNKIPDKSWMLYLLELFNKQNIPVELNLICSFNDDGKFHAIFAGINRYEFKLKPVIGHSYLRQIIMKPAKHGIEYRLTDEISGQTDTFFFDVDADPFDFSMSKHFTGLEWHNRIESVPYQIRYEVEISHLAYGTQDNLFDLQSVVYFPYDQLLPNDDGNFTGEYPASFHDFGTRNGFITYKIGSGKHTVGIANKFFDPYM</sequence>
<dbReference type="KEGG" id="ndv:NDEV_0123"/>
<name>A0A128A0M2_9ARCH</name>
<dbReference type="EMBL" id="LN890280">
    <property type="protein sequence ID" value="CUR50888.1"/>
    <property type="molecule type" value="Genomic_DNA"/>
</dbReference>
<evidence type="ECO:0000313" key="1">
    <source>
        <dbReference type="EMBL" id="CUR50888.1"/>
    </source>
</evidence>
<organism evidence="1 2">
    <name type="scientific">Nitrosotalea devaniterrae</name>
    <dbReference type="NCBI Taxonomy" id="1078905"/>
    <lineage>
        <taxon>Archaea</taxon>
        <taxon>Nitrososphaerota</taxon>
        <taxon>Nitrososphaeria</taxon>
        <taxon>Nitrosotaleales</taxon>
        <taxon>Nitrosotaleaceae</taxon>
        <taxon>Nitrosotalea</taxon>
    </lineage>
</organism>
<protein>
    <submittedName>
        <fullName evidence="1">Uncharacterized protein</fullName>
    </submittedName>
</protein>
<proteinExistence type="predicted"/>
<accession>A0A128A0M2</accession>
<evidence type="ECO:0000313" key="2">
    <source>
        <dbReference type="Proteomes" id="UP000196239"/>
    </source>
</evidence>
<keyword evidence="2" id="KW-1185">Reference proteome</keyword>
<gene>
    <name evidence="1" type="ORF">NDEV_0123</name>
</gene>
<dbReference type="Proteomes" id="UP000196239">
    <property type="component" value="Chromosome 1"/>
</dbReference>